<name>A0A6J1DM53_MOMCH</name>
<dbReference type="RefSeq" id="XP_022154617.1">
    <property type="nucleotide sequence ID" value="XM_022298925.1"/>
</dbReference>
<proteinExistence type="predicted"/>
<dbReference type="AlphaFoldDB" id="A0A6J1DM53"/>
<sequence length="348" mass="38343">MFFTAADYNFTSNIEFHRRIPAELGEDGDGAAKRRRALKLVDRALSKRQYKTALSLVKQLQGKPGGLRAFGAAKQITKGLSSVHEFELNGNNLLSLQPLVDSILDSIQQCTQISLLDEISAEKLESLIAGSGHSSRYEEEHLICAEHEAGHFLVGYLLGVLPREYEVPSIQTLSQNRFAEGKVSFVGFEFLGEIDSFKILSENADMRKFRNRAANNGRISLKTLKQFSCVTLGGLVAELLVAGNSDGHLADILKVSTPGQLYVPLNSPFAFSTTSFLSHLHQLESVLRWLGLSKANADLHLKWAATNTVFVLSRHCETRSRLAEAMALGKPIGICIDTIENCLQGREI</sequence>
<dbReference type="GO" id="GO:0004176">
    <property type="term" value="F:ATP-dependent peptidase activity"/>
    <property type="evidence" value="ECO:0007669"/>
    <property type="project" value="InterPro"/>
</dbReference>
<dbReference type="PANTHER" id="PTHR33471:SF4">
    <property type="entry name" value="T22H22.11 PROTEIN"/>
    <property type="match status" value="1"/>
</dbReference>
<dbReference type="InterPro" id="IPR037219">
    <property type="entry name" value="Peptidase_M41-like"/>
</dbReference>
<dbReference type="GO" id="GO:0004222">
    <property type="term" value="F:metalloendopeptidase activity"/>
    <property type="evidence" value="ECO:0007669"/>
    <property type="project" value="InterPro"/>
</dbReference>
<dbReference type="Gene3D" id="1.20.58.760">
    <property type="entry name" value="Peptidase M41"/>
    <property type="match status" value="1"/>
</dbReference>
<dbReference type="GeneID" id="111021838"/>
<dbReference type="OrthoDB" id="66620at2759"/>
<organism evidence="1 2">
    <name type="scientific">Momordica charantia</name>
    <name type="common">Bitter gourd</name>
    <name type="synonym">Balsam pear</name>
    <dbReference type="NCBI Taxonomy" id="3673"/>
    <lineage>
        <taxon>Eukaryota</taxon>
        <taxon>Viridiplantae</taxon>
        <taxon>Streptophyta</taxon>
        <taxon>Embryophyta</taxon>
        <taxon>Tracheophyta</taxon>
        <taxon>Spermatophyta</taxon>
        <taxon>Magnoliopsida</taxon>
        <taxon>eudicotyledons</taxon>
        <taxon>Gunneridae</taxon>
        <taxon>Pentapetalae</taxon>
        <taxon>rosids</taxon>
        <taxon>fabids</taxon>
        <taxon>Cucurbitales</taxon>
        <taxon>Cucurbitaceae</taxon>
        <taxon>Momordiceae</taxon>
        <taxon>Momordica</taxon>
    </lineage>
</organism>
<reference evidence="2" key="1">
    <citation type="submission" date="2025-08" db="UniProtKB">
        <authorList>
            <consortium name="RefSeq"/>
        </authorList>
    </citation>
    <scope>IDENTIFICATION</scope>
    <source>
        <strain evidence="2">OHB3-1</strain>
    </source>
</reference>
<dbReference type="Proteomes" id="UP000504603">
    <property type="component" value="Unplaced"/>
</dbReference>
<dbReference type="GO" id="GO:0006508">
    <property type="term" value="P:proteolysis"/>
    <property type="evidence" value="ECO:0007669"/>
    <property type="project" value="InterPro"/>
</dbReference>
<evidence type="ECO:0000313" key="2">
    <source>
        <dbReference type="RefSeq" id="XP_022154617.1"/>
    </source>
</evidence>
<dbReference type="PANTHER" id="PTHR33471">
    <property type="entry name" value="ATP-DEPENDENT ZINC METALLOPROTEASE-RELATED"/>
    <property type="match status" value="1"/>
</dbReference>
<dbReference type="SUPFAM" id="SSF140990">
    <property type="entry name" value="FtsH protease domain-like"/>
    <property type="match status" value="1"/>
</dbReference>
<dbReference type="GO" id="GO:0005524">
    <property type="term" value="F:ATP binding"/>
    <property type="evidence" value="ECO:0007669"/>
    <property type="project" value="InterPro"/>
</dbReference>
<gene>
    <name evidence="2" type="primary">LOC111021838</name>
</gene>
<protein>
    <submittedName>
        <fullName evidence="2">Uncharacterized protein LOC111021838</fullName>
    </submittedName>
</protein>
<accession>A0A6J1DM53</accession>
<evidence type="ECO:0000313" key="1">
    <source>
        <dbReference type="Proteomes" id="UP000504603"/>
    </source>
</evidence>
<keyword evidence="1" id="KW-1185">Reference proteome</keyword>
<dbReference type="KEGG" id="mcha:111021838"/>